<feature type="transmembrane region" description="Helical" evidence="6">
    <location>
        <begin position="39"/>
        <end position="57"/>
    </location>
</feature>
<dbReference type="PANTHER" id="PTHR32322">
    <property type="entry name" value="INNER MEMBRANE TRANSPORTER"/>
    <property type="match status" value="1"/>
</dbReference>
<dbReference type="Proteomes" id="UP000886005">
    <property type="component" value="Unassembled WGS sequence"/>
</dbReference>
<feature type="transmembrane region" description="Helical" evidence="6">
    <location>
        <begin position="128"/>
        <end position="146"/>
    </location>
</feature>
<feature type="transmembrane region" description="Helical" evidence="6">
    <location>
        <begin position="183"/>
        <end position="204"/>
    </location>
</feature>
<comment type="caution">
    <text evidence="8">The sequence shown here is derived from an EMBL/GenBank/DDBJ whole genome shotgun (WGS) entry which is preliminary data.</text>
</comment>
<dbReference type="InterPro" id="IPR000620">
    <property type="entry name" value="EamA_dom"/>
</dbReference>
<feature type="transmembrane region" description="Helical" evidence="6">
    <location>
        <begin position="69"/>
        <end position="88"/>
    </location>
</feature>
<feature type="transmembrane region" description="Helical" evidence="6">
    <location>
        <begin position="270"/>
        <end position="288"/>
    </location>
</feature>
<keyword evidence="3 6" id="KW-0812">Transmembrane</keyword>
<evidence type="ECO:0000313" key="8">
    <source>
        <dbReference type="EMBL" id="HED09377.1"/>
    </source>
</evidence>
<dbReference type="EMBL" id="DRLD01000046">
    <property type="protein sequence ID" value="HED09377.1"/>
    <property type="molecule type" value="Genomic_DNA"/>
</dbReference>
<dbReference type="Pfam" id="PF00892">
    <property type="entry name" value="EamA"/>
    <property type="match status" value="2"/>
</dbReference>
<name>A0A7V1PU88_CALAY</name>
<accession>A0A7V1PU88</accession>
<protein>
    <recommendedName>
        <fullName evidence="7">EamA domain-containing protein</fullName>
    </recommendedName>
</protein>
<feature type="transmembrane region" description="Helical" evidence="6">
    <location>
        <begin position="94"/>
        <end position="116"/>
    </location>
</feature>
<proteinExistence type="inferred from homology"/>
<gene>
    <name evidence="8" type="ORF">ENJ10_01690</name>
</gene>
<keyword evidence="4 6" id="KW-1133">Transmembrane helix</keyword>
<evidence type="ECO:0000259" key="7">
    <source>
        <dbReference type="Pfam" id="PF00892"/>
    </source>
</evidence>
<evidence type="ECO:0000256" key="6">
    <source>
        <dbReference type="SAM" id="Phobius"/>
    </source>
</evidence>
<evidence type="ECO:0000256" key="1">
    <source>
        <dbReference type="ARBA" id="ARBA00004141"/>
    </source>
</evidence>
<evidence type="ECO:0000256" key="4">
    <source>
        <dbReference type="ARBA" id="ARBA00022989"/>
    </source>
</evidence>
<feature type="transmembrane region" description="Helical" evidence="6">
    <location>
        <begin position="244"/>
        <end position="264"/>
    </location>
</feature>
<sequence>MNRKTLSLIVFILLSLIWSSTWLFIKLGLESMPPFYSAGWRFLVAAFVLFAYGRYLNIPFPRDGHSHRFLFLFGLSIFTISYGLVYWGEQYLSSGLTSVLFSVMPFYTAGMTQIILPEEKLTWRKAAGLLLGFAGLFFIFSDQLVWNSGPMAAAALIAILISPAFSALGTIQGKKAAGDYHPVMLNALPLLYAAISFFILHLILEEAPAAALPVMGYISLLYLAFIGTALAFVLYFWMLGHTSALLMSSITFVTPPLALFWGWLILGEPVTLKLILGMVVIFGGIYLVRD</sequence>
<organism evidence="8">
    <name type="scientific">Caldithrix abyssi</name>
    <dbReference type="NCBI Taxonomy" id="187145"/>
    <lineage>
        <taxon>Bacteria</taxon>
        <taxon>Pseudomonadati</taxon>
        <taxon>Calditrichota</taxon>
        <taxon>Calditrichia</taxon>
        <taxon>Calditrichales</taxon>
        <taxon>Calditrichaceae</taxon>
        <taxon>Caldithrix</taxon>
    </lineage>
</organism>
<feature type="domain" description="EamA" evidence="7">
    <location>
        <begin position="155"/>
        <end position="288"/>
    </location>
</feature>
<comment type="subcellular location">
    <subcellularLocation>
        <location evidence="1">Membrane</location>
        <topology evidence="1">Multi-pass membrane protein</topology>
    </subcellularLocation>
</comment>
<dbReference type="AlphaFoldDB" id="A0A7V1PU88"/>
<feature type="transmembrane region" description="Helical" evidence="6">
    <location>
        <begin position="152"/>
        <end position="171"/>
    </location>
</feature>
<feature type="transmembrane region" description="Helical" evidence="6">
    <location>
        <begin position="216"/>
        <end position="237"/>
    </location>
</feature>
<feature type="domain" description="EamA" evidence="7">
    <location>
        <begin position="7"/>
        <end position="140"/>
    </location>
</feature>
<dbReference type="SUPFAM" id="SSF103481">
    <property type="entry name" value="Multidrug resistance efflux transporter EmrE"/>
    <property type="match status" value="2"/>
</dbReference>
<dbReference type="InterPro" id="IPR050638">
    <property type="entry name" value="AA-Vitamin_Transporters"/>
</dbReference>
<dbReference type="PANTHER" id="PTHR32322:SF2">
    <property type="entry name" value="EAMA DOMAIN-CONTAINING PROTEIN"/>
    <property type="match status" value="1"/>
</dbReference>
<reference evidence="8" key="1">
    <citation type="journal article" date="2020" name="mSystems">
        <title>Genome- and Community-Level Interaction Insights into Carbon Utilization and Element Cycling Functions of Hydrothermarchaeota in Hydrothermal Sediment.</title>
        <authorList>
            <person name="Zhou Z."/>
            <person name="Liu Y."/>
            <person name="Xu W."/>
            <person name="Pan J."/>
            <person name="Luo Z.H."/>
            <person name="Li M."/>
        </authorList>
    </citation>
    <scope>NUCLEOTIDE SEQUENCE [LARGE SCALE GENOMIC DNA]</scope>
    <source>
        <strain evidence="8">HyVt-456</strain>
    </source>
</reference>
<keyword evidence="5 6" id="KW-0472">Membrane</keyword>
<evidence type="ECO:0000256" key="2">
    <source>
        <dbReference type="ARBA" id="ARBA00007362"/>
    </source>
</evidence>
<comment type="similarity">
    <text evidence="2">Belongs to the EamA transporter family.</text>
</comment>
<evidence type="ECO:0000256" key="3">
    <source>
        <dbReference type="ARBA" id="ARBA00022692"/>
    </source>
</evidence>
<dbReference type="InterPro" id="IPR037185">
    <property type="entry name" value="EmrE-like"/>
</dbReference>
<evidence type="ECO:0000256" key="5">
    <source>
        <dbReference type="ARBA" id="ARBA00023136"/>
    </source>
</evidence>
<dbReference type="GO" id="GO:0016020">
    <property type="term" value="C:membrane"/>
    <property type="evidence" value="ECO:0007669"/>
    <property type="project" value="UniProtKB-SubCell"/>
</dbReference>